<dbReference type="KEGG" id="daw:HS1_001547"/>
<dbReference type="GO" id="GO:0009279">
    <property type="term" value="C:cell outer membrane"/>
    <property type="evidence" value="ECO:0007669"/>
    <property type="project" value="TreeGrafter"/>
</dbReference>
<dbReference type="Gene3D" id="1.25.40.10">
    <property type="entry name" value="Tetratricopeptide repeat domain"/>
    <property type="match status" value="1"/>
</dbReference>
<feature type="repeat" description="TPR" evidence="3">
    <location>
        <begin position="96"/>
        <end position="129"/>
    </location>
</feature>
<name>A0A7U4TII9_DESA2</name>
<protein>
    <recommendedName>
        <fullName evidence="6">Tetratricopeptide repeat protein</fullName>
    </recommendedName>
</protein>
<evidence type="ECO:0008006" key="6">
    <source>
        <dbReference type="Google" id="ProtNLM"/>
    </source>
</evidence>
<gene>
    <name evidence="4" type="ORF">HS1_001547</name>
</gene>
<feature type="repeat" description="TPR" evidence="3">
    <location>
        <begin position="168"/>
        <end position="201"/>
    </location>
</feature>
<reference evidence="4 5" key="1">
    <citation type="submission" date="2015-10" db="EMBL/GenBank/DDBJ databases">
        <title>Candidatus Desulfofervidus auxilii, a hydrogenotrophic sulfate-reducing bacterium involved in the thermophilic anaerobic oxidation of methane.</title>
        <authorList>
            <person name="Krukenberg V."/>
            <person name="Richter M."/>
            <person name="Wegener G."/>
        </authorList>
    </citation>
    <scope>NUCLEOTIDE SEQUENCE [LARGE SCALE GENOMIC DNA]</scope>
    <source>
        <strain evidence="4 5">HS1</strain>
    </source>
</reference>
<dbReference type="PANTHER" id="PTHR44858">
    <property type="entry name" value="TETRATRICOPEPTIDE REPEAT PROTEIN 6"/>
    <property type="match status" value="1"/>
</dbReference>
<dbReference type="InterPro" id="IPR050498">
    <property type="entry name" value="Ycf3"/>
</dbReference>
<dbReference type="OrthoDB" id="9807628at2"/>
<organism evidence="4 5">
    <name type="scientific">Desulfofervidus auxilii</name>
    <dbReference type="NCBI Taxonomy" id="1621989"/>
    <lineage>
        <taxon>Bacteria</taxon>
        <taxon>Pseudomonadati</taxon>
        <taxon>Thermodesulfobacteriota</taxon>
        <taxon>Candidatus Desulfofervidia</taxon>
        <taxon>Candidatus Desulfofervidales</taxon>
        <taxon>Candidatus Desulfofervidaceae</taxon>
        <taxon>Candidatus Desulfofervidus</taxon>
    </lineage>
</organism>
<dbReference type="Pfam" id="PF12895">
    <property type="entry name" value="ANAPC3"/>
    <property type="match status" value="1"/>
</dbReference>
<dbReference type="NCBIfam" id="NF047558">
    <property type="entry name" value="TPR_END_plus"/>
    <property type="match status" value="1"/>
</dbReference>
<dbReference type="InterPro" id="IPR019734">
    <property type="entry name" value="TPR_rpt"/>
</dbReference>
<dbReference type="SUPFAM" id="SSF48452">
    <property type="entry name" value="TPR-like"/>
    <property type="match status" value="1"/>
</dbReference>
<evidence type="ECO:0000256" key="2">
    <source>
        <dbReference type="ARBA" id="ARBA00022803"/>
    </source>
</evidence>
<evidence type="ECO:0000256" key="1">
    <source>
        <dbReference type="ARBA" id="ARBA00022737"/>
    </source>
</evidence>
<dbReference type="AlphaFoldDB" id="A0A7U4TII9"/>
<proteinExistence type="predicted"/>
<keyword evidence="5" id="KW-1185">Reference proteome</keyword>
<dbReference type="PROSITE" id="PS50005">
    <property type="entry name" value="TPR"/>
    <property type="match status" value="2"/>
</dbReference>
<dbReference type="PANTHER" id="PTHR44858:SF1">
    <property type="entry name" value="UDP-N-ACETYLGLUCOSAMINE--PEPTIDE N-ACETYLGLUCOSAMINYLTRANSFERASE SPINDLY-RELATED"/>
    <property type="match status" value="1"/>
</dbReference>
<evidence type="ECO:0000256" key="3">
    <source>
        <dbReference type="PROSITE-ProRule" id="PRU00339"/>
    </source>
</evidence>
<dbReference type="SMART" id="SM00028">
    <property type="entry name" value="TPR"/>
    <property type="match status" value="5"/>
</dbReference>
<dbReference type="GO" id="GO:0046813">
    <property type="term" value="P:receptor-mediated virion attachment to host cell"/>
    <property type="evidence" value="ECO:0007669"/>
    <property type="project" value="TreeGrafter"/>
</dbReference>
<sequence>MIESTLATKHGETVNSNRFSNENSEYYYNLNNMDKKLRFVYINQQYLVSKYGNYLLGKKNNLIPFYILGDMEYEGNNYRNALIYYEKAVSQNSYDLNTVERMAISYLYTEDYEKALEMSQKLITQAPSDFRGYWLKGLSLVYLHKLEEAIASFNKALKYTGRETKAQATVLTSRSNAFLITGKWEKALSDIEKVLQIQPKAYVVIINKGIALKKLGKKKESERIIQEILPHIENKYTRACAFATLGDKKNMLKELEVAIKEDIGNKVSAKLDPDFAEYQDDPDFRKIISK</sequence>
<dbReference type="EMBL" id="CP013015">
    <property type="protein sequence ID" value="AMM41343.1"/>
    <property type="molecule type" value="Genomic_DNA"/>
</dbReference>
<dbReference type="InterPro" id="IPR011990">
    <property type="entry name" value="TPR-like_helical_dom_sf"/>
</dbReference>
<evidence type="ECO:0000313" key="5">
    <source>
        <dbReference type="Proteomes" id="UP000070560"/>
    </source>
</evidence>
<dbReference type="Proteomes" id="UP000070560">
    <property type="component" value="Chromosome"/>
</dbReference>
<keyword evidence="1" id="KW-0677">Repeat</keyword>
<keyword evidence="2 3" id="KW-0802">TPR repeat</keyword>
<accession>A0A7U4TII9</accession>
<evidence type="ECO:0000313" key="4">
    <source>
        <dbReference type="EMBL" id="AMM41343.1"/>
    </source>
</evidence>